<dbReference type="AlphaFoldDB" id="A0AAX6ESQ8"/>
<dbReference type="PANTHER" id="PTHR11850">
    <property type="entry name" value="HOMEOBOX PROTEIN TRANSCRIPTION FACTORS"/>
    <property type="match status" value="1"/>
</dbReference>
<dbReference type="Pfam" id="PF05920">
    <property type="entry name" value="Homeobox_KN"/>
    <property type="match status" value="1"/>
</dbReference>
<evidence type="ECO:0000256" key="5">
    <source>
        <dbReference type="ARBA" id="ARBA00023155"/>
    </source>
</evidence>
<evidence type="ECO:0000256" key="7">
    <source>
        <dbReference type="ARBA" id="ARBA00023242"/>
    </source>
</evidence>
<dbReference type="EMBL" id="JANAVB010034417">
    <property type="protein sequence ID" value="KAJ6806815.1"/>
    <property type="molecule type" value="Genomic_DNA"/>
</dbReference>
<keyword evidence="12" id="KW-1185">Reference proteome</keyword>
<accession>A0AAX6ESQ8</accession>
<evidence type="ECO:0000259" key="10">
    <source>
        <dbReference type="PROSITE" id="PS50071"/>
    </source>
</evidence>
<dbReference type="PROSITE" id="PS50071">
    <property type="entry name" value="HOMEOBOX_2"/>
    <property type="match status" value="1"/>
</dbReference>
<dbReference type="InterPro" id="IPR009057">
    <property type="entry name" value="Homeodomain-like_sf"/>
</dbReference>
<evidence type="ECO:0000313" key="12">
    <source>
        <dbReference type="Proteomes" id="UP001140949"/>
    </source>
</evidence>
<dbReference type="GO" id="GO:0006355">
    <property type="term" value="P:regulation of DNA-templated transcription"/>
    <property type="evidence" value="ECO:0007669"/>
    <property type="project" value="InterPro"/>
</dbReference>
<keyword evidence="4 8" id="KW-0238">DNA-binding</keyword>
<feature type="domain" description="Homeobox" evidence="10">
    <location>
        <begin position="285"/>
        <end position="348"/>
    </location>
</feature>
<dbReference type="Pfam" id="PF07526">
    <property type="entry name" value="POX"/>
    <property type="match status" value="1"/>
</dbReference>
<feature type="region of interest" description="Disordered" evidence="9">
    <location>
        <begin position="361"/>
        <end position="405"/>
    </location>
</feature>
<dbReference type="SUPFAM" id="SSF46689">
    <property type="entry name" value="Homeodomain-like"/>
    <property type="match status" value="1"/>
</dbReference>
<gene>
    <name evidence="11" type="ORF">M6B38_105720</name>
</gene>
<comment type="caution">
    <text evidence="11">The sequence shown here is derived from an EMBL/GenBank/DDBJ whole genome shotgun (WGS) entry which is preliminary data.</text>
</comment>
<proteinExistence type="inferred from homology"/>
<dbReference type="InterPro" id="IPR001356">
    <property type="entry name" value="HD"/>
</dbReference>
<name>A0AAX6ESQ8_IRIPA</name>
<feature type="compositionally biased region" description="Polar residues" evidence="9">
    <location>
        <begin position="384"/>
        <end position="399"/>
    </location>
</feature>
<evidence type="ECO:0000313" key="11">
    <source>
        <dbReference type="EMBL" id="KAJ6806815.1"/>
    </source>
</evidence>
<reference evidence="11" key="1">
    <citation type="journal article" date="2023" name="GigaByte">
        <title>Genome assembly of the bearded iris, Iris pallida Lam.</title>
        <authorList>
            <person name="Bruccoleri R.E."/>
            <person name="Oakeley E.J."/>
            <person name="Faust A.M.E."/>
            <person name="Altorfer M."/>
            <person name="Dessus-Babus S."/>
            <person name="Burckhardt D."/>
            <person name="Oertli M."/>
            <person name="Naumann U."/>
            <person name="Petersen F."/>
            <person name="Wong J."/>
        </authorList>
    </citation>
    <scope>NUCLEOTIDE SEQUENCE</scope>
    <source>
        <strain evidence="11">GSM-AAB239-AS_SAM_17_03QT</strain>
    </source>
</reference>
<dbReference type="InterPro" id="IPR008422">
    <property type="entry name" value="KN_HD"/>
</dbReference>
<sequence length="504" mass="56370">MSSAAAAAHEYGAPDDDHQHLLHHHHQQQQQIMYHVPQYSRREKLQFPHEDPYYSQNTAPHGYYTAGAASTFDPLLTISNGNPSNYYHPQLPQPFTLTLSSPSAAPTAASALHTVQLGPFTGYATVLSRSRYLDPARQLLEEITRGAGGRAGLVPSSSCADLSEENLAMEHQILGAVAAVGEQQQWRKTRLISMLDEVYRRYKQYFQQVQTVISLFESVPGLSNAAPCASMALKVISKQFRYLKNVISEQLHHINKTNGKEGFGMFNGEISTHKSANDFGTIKQPHVWRPQRGLPERAVAVLRAWLFEHFLHPYPTDADKQMLAKQTGLMRNQVSNWFINARVRLWKPMVEEVHSLEIGQQNNITDADDSPNVSDKYAKLPPASTATASNELPLKNQSSKRPRDDLTQMTNNIGEPYNLIYDGIAIHRPVEENVVVRGNGDVSLTLGLHQHNGVYLTEPLPISVREFGLGVEECNDAYVIGSLEGQGRNFEKYIDGHYLHDFVG</sequence>
<keyword evidence="5 8" id="KW-0371">Homeobox</keyword>
<feature type="region of interest" description="Disordered" evidence="9">
    <location>
        <begin position="1"/>
        <end position="30"/>
    </location>
</feature>
<dbReference type="CDD" id="cd00086">
    <property type="entry name" value="homeodomain"/>
    <property type="match status" value="1"/>
</dbReference>
<dbReference type="InterPro" id="IPR006563">
    <property type="entry name" value="POX_dom"/>
</dbReference>
<dbReference type="SMART" id="SM00389">
    <property type="entry name" value="HOX"/>
    <property type="match status" value="1"/>
</dbReference>
<evidence type="ECO:0000256" key="9">
    <source>
        <dbReference type="SAM" id="MobiDB-lite"/>
    </source>
</evidence>
<evidence type="ECO:0000256" key="8">
    <source>
        <dbReference type="PROSITE-ProRule" id="PRU00108"/>
    </source>
</evidence>
<evidence type="ECO:0000256" key="3">
    <source>
        <dbReference type="ARBA" id="ARBA00023015"/>
    </source>
</evidence>
<dbReference type="GO" id="GO:0003677">
    <property type="term" value="F:DNA binding"/>
    <property type="evidence" value="ECO:0007669"/>
    <property type="project" value="UniProtKB-UniRule"/>
</dbReference>
<comment type="similarity">
    <text evidence="2">Belongs to the TALE/BELL homeobox family.</text>
</comment>
<dbReference type="InterPro" id="IPR050224">
    <property type="entry name" value="TALE_homeobox"/>
</dbReference>
<dbReference type="SMART" id="SM00574">
    <property type="entry name" value="POX"/>
    <property type="match status" value="1"/>
</dbReference>
<keyword evidence="3" id="KW-0805">Transcription regulation</keyword>
<dbReference type="FunFam" id="1.10.10.60:FF:000117">
    <property type="entry name" value="BEL1-like homeodomain protein 9"/>
    <property type="match status" value="1"/>
</dbReference>
<dbReference type="Gene3D" id="1.10.10.60">
    <property type="entry name" value="Homeodomain-like"/>
    <property type="match status" value="1"/>
</dbReference>
<protein>
    <submittedName>
        <fullName evidence="11">BEL1-like homeodomain protein 9</fullName>
    </submittedName>
</protein>
<evidence type="ECO:0000256" key="6">
    <source>
        <dbReference type="ARBA" id="ARBA00023163"/>
    </source>
</evidence>
<evidence type="ECO:0000256" key="2">
    <source>
        <dbReference type="ARBA" id="ARBA00006454"/>
    </source>
</evidence>
<reference evidence="11" key="2">
    <citation type="submission" date="2023-04" db="EMBL/GenBank/DDBJ databases">
        <authorList>
            <person name="Bruccoleri R.E."/>
            <person name="Oakeley E.J."/>
            <person name="Faust A.-M."/>
            <person name="Dessus-Babus S."/>
            <person name="Altorfer M."/>
            <person name="Burckhardt D."/>
            <person name="Oertli M."/>
            <person name="Naumann U."/>
            <person name="Petersen F."/>
            <person name="Wong J."/>
        </authorList>
    </citation>
    <scope>NUCLEOTIDE SEQUENCE</scope>
    <source>
        <strain evidence="11">GSM-AAB239-AS_SAM_17_03QT</strain>
        <tissue evidence="11">Leaf</tissue>
    </source>
</reference>
<dbReference type="Proteomes" id="UP001140949">
    <property type="component" value="Unassembled WGS sequence"/>
</dbReference>
<evidence type="ECO:0000256" key="4">
    <source>
        <dbReference type="ARBA" id="ARBA00023125"/>
    </source>
</evidence>
<comment type="subcellular location">
    <subcellularLocation>
        <location evidence="1 8">Nucleus</location>
    </subcellularLocation>
</comment>
<dbReference type="GO" id="GO:0005634">
    <property type="term" value="C:nucleus"/>
    <property type="evidence" value="ECO:0007669"/>
    <property type="project" value="UniProtKB-SubCell"/>
</dbReference>
<keyword evidence="7 8" id="KW-0539">Nucleus</keyword>
<organism evidence="11 12">
    <name type="scientific">Iris pallida</name>
    <name type="common">Sweet iris</name>
    <dbReference type="NCBI Taxonomy" id="29817"/>
    <lineage>
        <taxon>Eukaryota</taxon>
        <taxon>Viridiplantae</taxon>
        <taxon>Streptophyta</taxon>
        <taxon>Embryophyta</taxon>
        <taxon>Tracheophyta</taxon>
        <taxon>Spermatophyta</taxon>
        <taxon>Magnoliopsida</taxon>
        <taxon>Liliopsida</taxon>
        <taxon>Asparagales</taxon>
        <taxon>Iridaceae</taxon>
        <taxon>Iridoideae</taxon>
        <taxon>Irideae</taxon>
        <taxon>Iris</taxon>
    </lineage>
</organism>
<feature type="DNA-binding region" description="Homeobox" evidence="8">
    <location>
        <begin position="287"/>
        <end position="349"/>
    </location>
</feature>
<keyword evidence="6" id="KW-0804">Transcription</keyword>
<evidence type="ECO:0000256" key="1">
    <source>
        <dbReference type="ARBA" id="ARBA00004123"/>
    </source>
</evidence>